<protein>
    <submittedName>
        <fullName evidence="1">Uncharacterized protein</fullName>
    </submittedName>
</protein>
<name>A0A9X2D7L4_9ACTN</name>
<gene>
    <name evidence="1" type="ORF">M8330_11095</name>
</gene>
<proteinExistence type="predicted"/>
<reference evidence="1" key="1">
    <citation type="submission" date="2022-05" db="EMBL/GenBank/DDBJ databases">
        <authorList>
            <person name="Tuo L."/>
        </authorList>
    </citation>
    <scope>NUCLEOTIDE SEQUENCE</scope>
    <source>
        <strain evidence="1">BSK12Z-4</strain>
    </source>
</reference>
<dbReference type="AlphaFoldDB" id="A0A9X2D7L4"/>
<dbReference type="RefSeq" id="WP_250827370.1">
    <property type="nucleotide sequence ID" value="NZ_JAMOIL010000012.1"/>
</dbReference>
<accession>A0A9X2D7L4</accession>
<keyword evidence="2" id="KW-1185">Reference proteome</keyword>
<dbReference type="Proteomes" id="UP001139485">
    <property type="component" value="Unassembled WGS sequence"/>
</dbReference>
<evidence type="ECO:0000313" key="1">
    <source>
        <dbReference type="EMBL" id="MCM0620835.1"/>
    </source>
</evidence>
<dbReference type="EMBL" id="JAMOIL010000012">
    <property type="protein sequence ID" value="MCM0620835.1"/>
    <property type="molecule type" value="Genomic_DNA"/>
</dbReference>
<evidence type="ECO:0000313" key="2">
    <source>
        <dbReference type="Proteomes" id="UP001139485"/>
    </source>
</evidence>
<comment type="caution">
    <text evidence="1">The sequence shown here is derived from an EMBL/GenBank/DDBJ whole genome shotgun (WGS) entry which is preliminary data.</text>
</comment>
<sequence>MTLEPPTTSSAAPAVRGLVDDATASAGLLGGIIATRAVPDTELPGVADAAPGPGADAMPPVLVVLTAGAGQVAGPARLVDKRGIVTAGLQVALRDEADPVGNARRVAAAVDAARGEGLLLDADGEDLPVWVTLPPTEATHGWLAAADEIAMSDLRVALPTDAGLPASVLPGWIDACLDRELRFRCTGGLPAALPAEGRPGWLSVLAGTAVAWDGGSGDEVAEALTSTDADTLRGVDLERARRWFVSFTSTAPAVVAQDAATLGLLG</sequence>
<organism evidence="1 2">
    <name type="scientific">Nocardioides bruguierae</name>
    <dbReference type="NCBI Taxonomy" id="2945102"/>
    <lineage>
        <taxon>Bacteria</taxon>
        <taxon>Bacillati</taxon>
        <taxon>Actinomycetota</taxon>
        <taxon>Actinomycetes</taxon>
        <taxon>Propionibacteriales</taxon>
        <taxon>Nocardioidaceae</taxon>
        <taxon>Nocardioides</taxon>
    </lineage>
</organism>